<comment type="caution">
    <text evidence="2">The sequence shown here is derived from an EMBL/GenBank/DDBJ whole genome shotgun (WGS) entry which is preliminary data.</text>
</comment>
<dbReference type="RefSeq" id="WP_161726573.1">
    <property type="nucleotide sequence ID" value="NZ_JAAAXI010000039.1"/>
</dbReference>
<evidence type="ECO:0000256" key="1">
    <source>
        <dbReference type="SAM" id="MobiDB-lite"/>
    </source>
</evidence>
<dbReference type="InterPro" id="IPR019626">
    <property type="entry name" value="Stress-induced_KGG_rpt"/>
</dbReference>
<protein>
    <submittedName>
        <fullName evidence="2">Stress-induced protein</fullName>
    </submittedName>
</protein>
<feature type="region of interest" description="Disordered" evidence="1">
    <location>
        <begin position="1"/>
        <end position="59"/>
    </location>
</feature>
<evidence type="ECO:0000313" key="3">
    <source>
        <dbReference type="Proteomes" id="UP000818323"/>
    </source>
</evidence>
<dbReference type="Pfam" id="PF10685">
    <property type="entry name" value="KGG"/>
    <property type="match status" value="2"/>
</dbReference>
<organism evidence="2 3">
    <name type="scientific">Microvirga arsenatis</name>
    <dbReference type="NCBI Taxonomy" id="2692265"/>
    <lineage>
        <taxon>Bacteria</taxon>
        <taxon>Pseudomonadati</taxon>
        <taxon>Pseudomonadota</taxon>
        <taxon>Alphaproteobacteria</taxon>
        <taxon>Hyphomicrobiales</taxon>
        <taxon>Methylobacteriaceae</taxon>
        <taxon>Microvirga</taxon>
    </lineage>
</organism>
<dbReference type="Proteomes" id="UP000818323">
    <property type="component" value="Unassembled WGS sequence"/>
</dbReference>
<proteinExistence type="predicted"/>
<reference evidence="2 3" key="1">
    <citation type="submission" date="2020-01" db="EMBL/GenBank/DDBJ databases">
        <title>Microvirga sp. nov., an arsenate reduction bacterium isolated from Tibet hotspring sediments.</title>
        <authorList>
            <person name="Yuan C.-G."/>
        </authorList>
    </citation>
    <scope>NUCLEOTIDE SEQUENCE [LARGE SCALE GENOMIC DNA]</scope>
    <source>
        <strain evidence="2 3">SYSU G3D203</strain>
    </source>
</reference>
<evidence type="ECO:0000313" key="2">
    <source>
        <dbReference type="EMBL" id="NBJ27176.1"/>
    </source>
</evidence>
<accession>A0ABW9Z5F6</accession>
<keyword evidence="3" id="KW-1185">Reference proteome</keyword>
<name>A0ABW9Z5F6_9HYPH</name>
<gene>
    <name evidence="2" type="ORF">GR303_22910</name>
</gene>
<sequence length="59" mass="6292">MSISRRGFASMDPEKQREIASRGGKSVPAEKRSFSQNRDLAAQAGRKGGLASQNGEGAR</sequence>
<dbReference type="EMBL" id="JAAAXJ010000030">
    <property type="protein sequence ID" value="NBJ27176.1"/>
    <property type="molecule type" value="Genomic_DNA"/>
</dbReference>